<proteinExistence type="predicted"/>
<dbReference type="RefSeq" id="WP_131904102.1">
    <property type="nucleotide sequence ID" value="NZ_BAAAFU010000008.1"/>
</dbReference>
<name>A0A4V2P967_9GAMM</name>
<evidence type="ECO:0000313" key="3">
    <source>
        <dbReference type="EMBL" id="TCJ88405.1"/>
    </source>
</evidence>
<gene>
    <name evidence="3" type="ORF">EV695_0251</name>
</gene>
<evidence type="ECO:0000256" key="1">
    <source>
        <dbReference type="SAM" id="MobiDB-lite"/>
    </source>
</evidence>
<sequence length="336" mass="38234">MKVKAFSAVAAASLLGLSACSQQSAAPQNTANSSKTYYVQTPKQTPKPQQVVFQQQRRAPTYKQSVSQQQVRRPVVQQPRVVVRPAQPSPDARQQAELSELYGIGDQIFKNETGGRIDQLVHWNLREDFAAMGIGHFTWYPSGRSQRFGNTFPGLLDYLQKNGVQLPAWVQRARFEGAPWRNREQLMAAKNSPEIKQFSQLLYNTRHLQAKYIMDRAMRAMPKLVKNTPQHLRGQVANNLNAVANSRGGRYVLVDYVNFKGEGLNRSGGYKGQNWGLLQVLEEMRPVNPGQQALNEFADASMRVLERRVRNSNPSRNEKKWLPGWRNRTNTYRNPI</sequence>
<feature type="chain" id="PRO_5020774858" evidence="2">
    <location>
        <begin position="26"/>
        <end position="336"/>
    </location>
</feature>
<keyword evidence="2" id="KW-0732">Signal</keyword>
<dbReference type="Proteomes" id="UP000294887">
    <property type="component" value="Unassembled WGS sequence"/>
</dbReference>
<protein>
    <submittedName>
        <fullName evidence="3">Uncharacterized protein</fullName>
    </submittedName>
</protein>
<feature type="compositionally biased region" description="Low complexity" evidence="1">
    <location>
        <begin position="39"/>
        <end position="49"/>
    </location>
</feature>
<comment type="caution">
    <text evidence="3">The sequence shown here is derived from an EMBL/GenBank/DDBJ whole genome shotgun (WGS) entry which is preliminary data.</text>
</comment>
<accession>A0A4V2P967</accession>
<feature type="compositionally biased region" description="Polar residues" evidence="1">
    <location>
        <begin position="27"/>
        <end position="38"/>
    </location>
</feature>
<feature type="region of interest" description="Disordered" evidence="1">
    <location>
        <begin position="22"/>
        <end position="49"/>
    </location>
</feature>
<evidence type="ECO:0000256" key="2">
    <source>
        <dbReference type="SAM" id="SignalP"/>
    </source>
</evidence>
<feature type="signal peptide" evidence="2">
    <location>
        <begin position="1"/>
        <end position="25"/>
    </location>
</feature>
<dbReference type="AlphaFoldDB" id="A0A4V2P967"/>
<keyword evidence="4" id="KW-1185">Reference proteome</keyword>
<dbReference type="PROSITE" id="PS51257">
    <property type="entry name" value="PROKAR_LIPOPROTEIN"/>
    <property type="match status" value="1"/>
</dbReference>
<reference evidence="3 4" key="1">
    <citation type="submission" date="2019-03" db="EMBL/GenBank/DDBJ databases">
        <title>Genomic Encyclopedia of Type Strains, Phase IV (KMG-IV): sequencing the most valuable type-strain genomes for metagenomic binning, comparative biology and taxonomic classification.</title>
        <authorList>
            <person name="Goeker M."/>
        </authorList>
    </citation>
    <scope>NUCLEOTIDE SEQUENCE [LARGE SCALE GENOMIC DNA]</scope>
    <source>
        <strain evidence="3 4">DSM 24830</strain>
    </source>
</reference>
<evidence type="ECO:0000313" key="4">
    <source>
        <dbReference type="Proteomes" id="UP000294887"/>
    </source>
</evidence>
<dbReference type="EMBL" id="SMFQ01000002">
    <property type="protein sequence ID" value="TCJ88405.1"/>
    <property type="molecule type" value="Genomic_DNA"/>
</dbReference>
<dbReference type="OrthoDB" id="20998at2"/>
<organism evidence="3 4">
    <name type="scientific">Cocleimonas flava</name>
    <dbReference type="NCBI Taxonomy" id="634765"/>
    <lineage>
        <taxon>Bacteria</taxon>
        <taxon>Pseudomonadati</taxon>
        <taxon>Pseudomonadota</taxon>
        <taxon>Gammaproteobacteria</taxon>
        <taxon>Thiotrichales</taxon>
        <taxon>Thiotrichaceae</taxon>
        <taxon>Cocleimonas</taxon>
    </lineage>
</organism>